<dbReference type="AlphaFoldDB" id="A0A6L3AWJ5"/>
<dbReference type="GO" id="GO:0016491">
    <property type="term" value="F:oxidoreductase activity"/>
    <property type="evidence" value="ECO:0007669"/>
    <property type="project" value="UniProtKB-KW"/>
</dbReference>
<dbReference type="FunFam" id="3.10.20.30:FF:000020">
    <property type="entry name" value="Xanthine dehydrogenase iron-sulfur subunit"/>
    <property type="match status" value="1"/>
</dbReference>
<dbReference type="Proteomes" id="UP000476837">
    <property type="component" value="Unassembled WGS sequence"/>
</dbReference>
<dbReference type="InterPro" id="IPR012675">
    <property type="entry name" value="Beta-grasp_dom_sf"/>
</dbReference>
<dbReference type="PANTHER" id="PTHR44379:SF6">
    <property type="entry name" value="BLR6046 PROTEIN"/>
    <property type="match status" value="1"/>
</dbReference>
<dbReference type="SUPFAM" id="SSF54292">
    <property type="entry name" value="2Fe-2S ferredoxin-like"/>
    <property type="match status" value="1"/>
</dbReference>
<name>A0A6L3AWJ5_AZOBR</name>
<evidence type="ECO:0000259" key="6">
    <source>
        <dbReference type="PROSITE" id="PS51085"/>
    </source>
</evidence>
<dbReference type="CDD" id="cd00207">
    <property type="entry name" value="fer2"/>
    <property type="match status" value="1"/>
</dbReference>
<sequence length="166" mass="17647">MAIDLTVNGTLQRVEADPDTPLLYVLRDDLGLNGAKFGCGLGQCGACTVMVDGRAVLSCVTPVLLMQGRAVTTVEGLGTAEAPGPMQRAFIEEQAAQCGYCIPGMMMRAQALLQERPDADDAAIRRALEFNLCRCGTHMRILRAIRRAADTMRHAETGAPNGRAGG</sequence>
<dbReference type="Gene3D" id="1.10.150.120">
    <property type="entry name" value="[2Fe-2S]-binding domain"/>
    <property type="match status" value="1"/>
</dbReference>
<dbReference type="InterPro" id="IPR002888">
    <property type="entry name" value="2Fe-2S-bd"/>
</dbReference>
<dbReference type="GO" id="GO:0051537">
    <property type="term" value="F:2 iron, 2 sulfur cluster binding"/>
    <property type="evidence" value="ECO:0007669"/>
    <property type="project" value="UniProtKB-KW"/>
</dbReference>
<dbReference type="Pfam" id="PF00111">
    <property type="entry name" value="Fer2"/>
    <property type="match status" value="1"/>
</dbReference>
<dbReference type="Pfam" id="PF01799">
    <property type="entry name" value="Fer2_2"/>
    <property type="match status" value="1"/>
</dbReference>
<keyword evidence="2" id="KW-0479">Metal-binding</keyword>
<keyword evidence="4" id="KW-0408">Iron</keyword>
<dbReference type="PANTHER" id="PTHR44379">
    <property type="entry name" value="OXIDOREDUCTASE WITH IRON-SULFUR SUBUNIT"/>
    <property type="match status" value="1"/>
</dbReference>
<evidence type="ECO:0000256" key="2">
    <source>
        <dbReference type="ARBA" id="ARBA00022723"/>
    </source>
</evidence>
<keyword evidence="3" id="KW-0560">Oxidoreductase</keyword>
<evidence type="ECO:0000256" key="1">
    <source>
        <dbReference type="ARBA" id="ARBA00022714"/>
    </source>
</evidence>
<dbReference type="InterPro" id="IPR036884">
    <property type="entry name" value="2Fe-2S-bd_dom_sf"/>
</dbReference>
<dbReference type="PROSITE" id="PS00197">
    <property type="entry name" value="2FE2S_FER_1"/>
    <property type="match status" value="1"/>
</dbReference>
<reference evidence="7 8" key="1">
    <citation type="submission" date="2018-07" db="EMBL/GenBank/DDBJ databases">
        <title>Genome sequence of Roseomonas fauriae ATCC 49958.</title>
        <authorList>
            <person name="Sant'Anna F.H."/>
            <person name="Baldani J.I."/>
            <person name="Zilli J.E."/>
            <person name="Reis V.M."/>
            <person name="Hartmann A."/>
            <person name="Cruz L."/>
            <person name="de Souza E.M."/>
            <person name="de Oliveira Pedrosa F."/>
            <person name="Passaglia L.M.P."/>
        </authorList>
    </citation>
    <scope>NUCLEOTIDE SEQUENCE [LARGE SCALE GENOMIC DNA]</scope>
    <source>
        <strain evidence="7 8">ATCC 49958</strain>
    </source>
</reference>
<dbReference type="EMBL" id="QOKV01000023">
    <property type="protein sequence ID" value="KAA0679401.1"/>
    <property type="molecule type" value="Genomic_DNA"/>
</dbReference>
<dbReference type="GO" id="GO:0046872">
    <property type="term" value="F:metal ion binding"/>
    <property type="evidence" value="ECO:0007669"/>
    <property type="project" value="UniProtKB-KW"/>
</dbReference>
<keyword evidence="5" id="KW-0411">Iron-sulfur</keyword>
<dbReference type="Gene3D" id="3.10.20.30">
    <property type="match status" value="1"/>
</dbReference>
<dbReference type="RefSeq" id="WP_149167451.1">
    <property type="nucleotide sequence ID" value="NZ_QOKV01000023.1"/>
</dbReference>
<protein>
    <submittedName>
        <fullName evidence="7">(2Fe-2S)-binding protein</fullName>
    </submittedName>
</protein>
<evidence type="ECO:0000256" key="3">
    <source>
        <dbReference type="ARBA" id="ARBA00023002"/>
    </source>
</evidence>
<dbReference type="InterPro" id="IPR051452">
    <property type="entry name" value="Diverse_Oxidoreductases"/>
</dbReference>
<evidence type="ECO:0000256" key="5">
    <source>
        <dbReference type="ARBA" id="ARBA00023014"/>
    </source>
</evidence>
<organism evidence="7 8">
    <name type="scientific">Azospirillum brasilense</name>
    <dbReference type="NCBI Taxonomy" id="192"/>
    <lineage>
        <taxon>Bacteria</taxon>
        <taxon>Pseudomonadati</taxon>
        <taxon>Pseudomonadota</taxon>
        <taxon>Alphaproteobacteria</taxon>
        <taxon>Rhodospirillales</taxon>
        <taxon>Azospirillaceae</taxon>
        <taxon>Azospirillum</taxon>
    </lineage>
</organism>
<keyword evidence="1" id="KW-0001">2Fe-2S</keyword>
<dbReference type="InterPro" id="IPR001041">
    <property type="entry name" value="2Fe-2S_ferredoxin-type"/>
</dbReference>
<comment type="caution">
    <text evidence="7">The sequence shown here is derived from an EMBL/GenBank/DDBJ whole genome shotgun (WGS) entry which is preliminary data.</text>
</comment>
<dbReference type="InterPro" id="IPR036010">
    <property type="entry name" value="2Fe-2S_ferredoxin-like_sf"/>
</dbReference>
<feature type="domain" description="2Fe-2S ferredoxin-type" evidence="6">
    <location>
        <begin position="1"/>
        <end position="77"/>
    </location>
</feature>
<evidence type="ECO:0000256" key="4">
    <source>
        <dbReference type="ARBA" id="ARBA00023004"/>
    </source>
</evidence>
<dbReference type="SUPFAM" id="SSF47741">
    <property type="entry name" value="CO dehydrogenase ISP C-domain like"/>
    <property type="match status" value="1"/>
</dbReference>
<gene>
    <name evidence="7" type="ORF">DS837_26285</name>
</gene>
<proteinExistence type="predicted"/>
<dbReference type="InterPro" id="IPR006058">
    <property type="entry name" value="2Fe2S_fd_BS"/>
</dbReference>
<dbReference type="PROSITE" id="PS51085">
    <property type="entry name" value="2FE2S_FER_2"/>
    <property type="match status" value="1"/>
</dbReference>
<accession>A0A6L3AWJ5</accession>
<evidence type="ECO:0000313" key="7">
    <source>
        <dbReference type="EMBL" id="KAA0679401.1"/>
    </source>
</evidence>
<evidence type="ECO:0000313" key="8">
    <source>
        <dbReference type="Proteomes" id="UP000476837"/>
    </source>
</evidence>